<keyword evidence="3" id="KW-1185">Reference proteome</keyword>
<name>A0A556VXL6_BAGYA</name>
<keyword evidence="1" id="KW-0175">Coiled coil</keyword>
<gene>
    <name evidence="2" type="ORF">Baya_17161</name>
</gene>
<organism evidence="2 3">
    <name type="scientific">Bagarius yarrelli</name>
    <name type="common">Goonch</name>
    <name type="synonym">Bagrus yarrelli</name>
    <dbReference type="NCBI Taxonomy" id="175774"/>
    <lineage>
        <taxon>Eukaryota</taxon>
        <taxon>Metazoa</taxon>
        <taxon>Chordata</taxon>
        <taxon>Craniata</taxon>
        <taxon>Vertebrata</taxon>
        <taxon>Euteleostomi</taxon>
        <taxon>Actinopterygii</taxon>
        <taxon>Neopterygii</taxon>
        <taxon>Teleostei</taxon>
        <taxon>Ostariophysi</taxon>
        <taxon>Siluriformes</taxon>
        <taxon>Sisoridae</taxon>
        <taxon>Sisorinae</taxon>
        <taxon>Bagarius</taxon>
    </lineage>
</organism>
<dbReference type="Proteomes" id="UP000319801">
    <property type="component" value="Unassembled WGS sequence"/>
</dbReference>
<dbReference type="AlphaFoldDB" id="A0A556VXL6"/>
<dbReference type="EMBL" id="VCAZ01000519">
    <property type="protein sequence ID" value="TVH12528.1"/>
    <property type="molecule type" value="Genomic_DNA"/>
</dbReference>
<evidence type="ECO:0000313" key="2">
    <source>
        <dbReference type="EMBL" id="TVH12528.1"/>
    </source>
</evidence>
<evidence type="ECO:0000313" key="3">
    <source>
        <dbReference type="Proteomes" id="UP000319801"/>
    </source>
</evidence>
<evidence type="ECO:0000256" key="1">
    <source>
        <dbReference type="SAM" id="Coils"/>
    </source>
</evidence>
<feature type="coiled-coil region" evidence="1">
    <location>
        <begin position="68"/>
        <end position="141"/>
    </location>
</feature>
<proteinExistence type="predicted"/>
<accession>A0A556VXL6</accession>
<comment type="caution">
    <text evidence="2">The sequence shown here is derived from an EMBL/GenBank/DDBJ whole genome shotgun (WGS) entry which is preliminary data.</text>
</comment>
<reference evidence="2 3" key="1">
    <citation type="journal article" date="2019" name="Genome Biol. Evol.">
        <title>Whole-Genome Sequencing of the Giant Devil Catfish, Bagarius yarrelli.</title>
        <authorList>
            <person name="Jiang W."/>
            <person name="Lv Y."/>
            <person name="Cheng L."/>
            <person name="Yang K."/>
            <person name="Chao B."/>
            <person name="Wang X."/>
            <person name="Li Y."/>
            <person name="Pan X."/>
            <person name="You X."/>
            <person name="Zhang Y."/>
            <person name="Yang J."/>
            <person name="Li J."/>
            <person name="Zhang X."/>
            <person name="Liu S."/>
            <person name="Sun C."/>
            <person name="Yang J."/>
            <person name="Shi Q."/>
        </authorList>
    </citation>
    <scope>NUCLEOTIDE SEQUENCE [LARGE SCALE GENOMIC DNA]</scope>
    <source>
        <strain evidence="2">JWS20170419001</strain>
        <tissue evidence="2">Muscle</tissue>
    </source>
</reference>
<sequence>MPKPILHPRVGCAPKVAKPVIHNKTFPVECVPKVPRVVVRGLSSKGISNSESFELKQKPMHRYRPGKYRILETKIESALKNSLKLREEKIQSLESRLEESSSLNQQLRSELTSNASLQTEKQLLKEHLKQLDSQNTQLNTQTLALQKTGHHTAGAEHCTSQRYCQTTGSVMRVEPRHRTPRSFFSLDFAPVCLLAIKAVCEAYESTLIVSNKQPVISVELRVKSPKKTQRTSSTLLYVYN</sequence>
<protein>
    <submittedName>
        <fullName evidence="2">Girdin</fullName>
    </submittedName>
</protein>